<organism evidence="2 3">
    <name type="scientific">Ajellomyces capsulatus (strain H143)</name>
    <name type="common">Darling's disease fungus</name>
    <name type="synonym">Histoplasma capsulatum</name>
    <dbReference type="NCBI Taxonomy" id="544712"/>
    <lineage>
        <taxon>Eukaryota</taxon>
        <taxon>Fungi</taxon>
        <taxon>Dikarya</taxon>
        <taxon>Ascomycota</taxon>
        <taxon>Pezizomycotina</taxon>
        <taxon>Eurotiomycetes</taxon>
        <taxon>Eurotiomycetidae</taxon>
        <taxon>Onygenales</taxon>
        <taxon>Ajellomycetaceae</taxon>
        <taxon>Histoplasma</taxon>
    </lineage>
</organism>
<dbReference type="AlphaFoldDB" id="C6HKX3"/>
<evidence type="ECO:0000313" key="3">
    <source>
        <dbReference type="Proteomes" id="UP000002624"/>
    </source>
</evidence>
<dbReference type="VEuPathDB" id="FungiDB:HCDG_06854"/>
<evidence type="ECO:0000313" key="2">
    <source>
        <dbReference type="EMBL" id="EER38910.1"/>
    </source>
</evidence>
<reference evidence="3" key="1">
    <citation type="submission" date="2009-05" db="EMBL/GenBank/DDBJ databases">
        <title>The genome sequence of Ajellomyces capsulatus strain H143.</title>
        <authorList>
            <person name="Champion M."/>
            <person name="Cuomo C.A."/>
            <person name="Ma L.-J."/>
            <person name="Henn M.R."/>
            <person name="Sil A."/>
            <person name="Goldman B."/>
            <person name="Young S.K."/>
            <person name="Kodira C.D."/>
            <person name="Zeng Q."/>
            <person name="Koehrsen M."/>
            <person name="Alvarado L."/>
            <person name="Berlin A.M."/>
            <person name="Borenstein D."/>
            <person name="Chen Z."/>
            <person name="Engels R."/>
            <person name="Freedman E."/>
            <person name="Gellesch M."/>
            <person name="Goldberg J."/>
            <person name="Griggs A."/>
            <person name="Gujja S."/>
            <person name="Heiman D.I."/>
            <person name="Hepburn T.A."/>
            <person name="Howarth C."/>
            <person name="Jen D."/>
            <person name="Larson L."/>
            <person name="Lewis B."/>
            <person name="Mehta T."/>
            <person name="Park D."/>
            <person name="Pearson M."/>
            <person name="Roberts A."/>
            <person name="Saif S."/>
            <person name="Shea T.D."/>
            <person name="Shenoy N."/>
            <person name="Sisk P."/>
            <person name="Stolte C."/>
            <person name="Sykes S."/>
            <person name="Walk T."/>
            <person name="White J."/>
            <person name="Yandava C."/>
            <person name="Klein B."/>
            <person name="McEwen J.G."/>
            <person name="Puccia R."/>
            <person name="Goldman G.H."/>
            <person name="Felipe M.S."/>
            <person name="Nino-Vega G."/>
            <person name="San-Blas G."/>
            <person name="Taylor J.W."/>
            <person name="Mendoza L."/>
            <person name="Galagan J.E."/>
            <person name="Nusbaum C."/>
            <person name="Birren B.W."/>
        </authorList>
    </citation>
    <scope>NUCLEOTIDE SEQUENCE [LARGE SCALE GENOMIC DNA]</scope>
    <source>
        <strain evidence="3">H143</strain>
    </source>
</reference>
<sequence>MASINCLLWMDLFGSVYDIGVMGLNGDYKEVFFGGININAPIDGEDNSHWLRPVIQHLNIQFAERMHRRGHKYYIEGNEADAPLNAEEEAPEQDVPRRLTRKKAIKWVVRILEQSHGREIRCC</sequence>
<name>C6HKX3_AJECH</name>
<proteinExistence type="predicted"/>
<accession>C6HKX3</accession>
<dbReference type="HOGENOM" id="CLU_2276665_0_0_1"/>
<dbReference type="Proteomes" id="UP000002624">
    <property type="component" value="Unassembled WGS sequence"/>
</dbReference>
<feature type="signal peptide" evidence="1">
    <location>
        <begin position="1"/>
        <end position="18"/>
    </location>
</feature>
<feature type="chain" id="PRO_5002965441" evidence="1">
    <location>
        <begin position="19"/>
        <end position="123"/>
    </location>
</feature>
<gene>
    <name evidence="2" type="ORF">HCDG_06854</name>
</gene>
<dbReference type="EMBL" id="GG692430">
    <property type="protein sequence ID" value="EER38910.1"/>
    <property type="molecule type" value="Genomic_DNA"/>
</dbReference>
<dbReference type="OMA" id="SINCLLW"/>
<protein>
    <submittedName>
        <fullName evidence="2">Uncharacterized protein</fullName>
    </submittedName>
</protein>
<keyword evidence="1" id="KW-0732">Signal</keyword>
<dbReference type="OrthoDB" id="415706at2759"/>
<evidence type="ECO:0000256" key="1">
    <source>
        <dbReference type="SAM" id="SignalP"/>
    </source>
</evidence>